<dbReference type="Proteomes" id="UP001558613">
    <property type="component" value="Unassembled WGS sequence"/>
</dbReference>
<sequence>MQQSSGGEEREARRTRRYGRSFASCMRDARTAAERLPFLSSFFFLSAAFRHVELFLLSSGSEVHEGTAIRRVQVAVVLRCPFENLLSHLKPKERKEI</sequence>
<proteinExistence type="predicted"/>
<evidence type="ECO:0000313" key="1">
    <source>
        <dbReference type="EMBL" id="KAL1270264.1"/>
    </source>
</evidence>
<accession>A0ABR3N052</accession>
<organism evidence="1 2">
    <name type="scientific">Cirrhinus molitorella</name>
    <name type="common">mud carp</name>
    <dbReference type="NCBI Taxonomy" id="172907"/>
    <lineage>
        <taxon>Eukaryota</taxon>
        <taxon>Metazoa</taxon>
        <taxon>Chordata</taxon>
        <taxon>Craniata</taxon>
        <taxon>Vertebrata</taxon>
        <taxon>Euteleostomi</taxon>
        <taxon>Actinopterygii</taxon>
        <taxon>Neopterygii</taxon>
        <taxon>Teleostei</taxon>
        <taxon>Ostariophysi</taxon>
        <taxon>Cypriniformes</taxon>
        <taxon>Cyprinidae</taxon>
        <taxon>Labeoninae</taxon>
        <taxon>Labeonini</taxon>
        <taxon>Cirrhinus</taxon>
    </lineage>
</organism>
<reference evidence="1 2" key="1">
    <citation type="submission" date="2023-09" db="EMBL/GenBank/DDBJ databases">
        <authorList>
            <person name="Wang M."/>
        </authorList>
    </citation>
    <scope>NUCLEOTIDE SEQUENCE [LARGE SCALE GENOMIC DNA]</scope>
    <source>
        <strain evidence="1">GT-2023</strain>
        <tissue evidence="1">Liver</tissue>
    </source>
</reference>
<keyword evidence="2" id="KW-1185">Reference proteome</keyword>
<protein>
    <submittedName>
        <fullName evidence="1">Uncharacterized protein</fullName>
    </submittedName>
</protein>
<dbReference type="EMBL" id="JAYMGO010000008">
    <property type="protein sequence ID" value="KAL1270264.1"/>
    <property type="molecule type" value="Genomic_DNA"/>
</dbReference>
<gene>
    <name evidence="1" type="ORF">QQF64_032553</name>
</gene>
<evidence type="ECO:0000313" key="2">
    <source>
        <dbReference type="Proteomes" id="UP001558613"/>
    </source>
</evidence>
<comment type="caution">
    <text evidence="1">The sequence shown here is derived from an EMBL/GenBank/DDBJ whole genome shotgun (WGS) entry which is preliminary data.</text>
</comment>
<name>A0ABR3N052_9TELE</name>